<feature type="region of interest" description="Disordered" evidence="1">
    <location>
        <begin position="23"/>
        <end position="93"/>
    </location>
</feature>
<dbReference type="EMBL" id="BGPR01011584">
    <property type="protein sequence ID" value="GBN52008.1"/>
    <property type="molecule type" value="Genomic_DNA"/>
</dbReference>
<sequence>MRPNRYLECAKCLPGRTFKGNWPTFVRGTGEPGKPRAASPAESRFPQQSTPPTSSKSFDARPLVGLEGALASGSGPALPLSFKSQNRENEVVL</sequence>
<name>A0A4Y2PJ61_ARAVE</name>
<comment type="caution">
    <text evidence="2">The sequence shown here is derived from an EMBL/GenBank/DDBJ whole genome shotgun (WGS) entry which is preliminary data.</text>
</comment>
<reference evidence="2 3" key="1">
    <citation type="journal article" date="2019" name="Sci. Rep.">
        <title>Orb-weaving spider Araneus ventricosus genome elucidates the spidroin gene catalogue.</title>
        <authorList>
            <person name="Kono N."/>
            <person name="Nakamura H."/>
            <person name="Ohtoshi R."/>
            <person name="Moran D.A.P."/>
            <person name="Shinohara A."/>
            <person name="Yoshida Y."/>
            <person name="Fujiwara M."/>
            <person name="Mori M."/>
            <person name="Tomita M."/>
            <person name="Arakawa K."/>
        </authorList>
    </citation>
    <scope>NUCLEOTIDE SEQUENCE [LARGE SCALE GENOMIC DNA]</scope>
</reference>
<accession>A0A4Y2PJ61</accession>
<evidence type="ECO:0000256" key="1">
    <source>
        <dbReference type="SAM" id="MobiDB-lite"/>
    </source>
</evidence>
<evidence type="ECO:0000313" key="2">
    <source>
        <dbReference type="EMBL" id="GBN52008.1"/>
    </source>
</evidence>
<protein>
    <submittedName>
        <fullName evidence="2">Uncharacterized protein</fullName>
    </submittedName>
</protein>
<dbReference type="AlphaFoldDB" id="A0A4Y2PJ61"/>
<evidence type="ECO:0000313" key="3">
    <source>
        <dbReference type="Proteomes" id="UP000499080"/>
    </source>
</evidence>
<organism evidence="2 3">
    <name type="scientific">Araneus ventricosus</name>
    <name type="common">Orbweaver spider</name>
    <name type="synonym">Epeira ventricosa</name>
    <dbReference type="NCBI Taxonomy" id="182803"/>
    <lineage>
        <taxon>Eukaryota</taxon>
        <taxon>Metazoa</taxon>
        <taxon>Ecdysozoa</taxon>
        <taxon>Arthropoda</taxon>
        <taxon>Chelicerata</taxon>
        <taxon>Arachnida</taxon>
        <taxon>Araneae</taxon>
        <taxon>Araneomorphae</taxon>
        <taxon>Entelegynae</taxon>
        <taxon>Araneoidea</taxon>
        <taxon>Araneidae</taxon>
        <taxon>Araneus</taxon>
    </lineage>
</organism>
<keyword evidence="3" id="KW-1185">Reference proteome</keyword>
<dbReference type="Proteomes" id="UP000499080">
    <property type="component" value="Unassembled WGS sequence"/>
</dbReference>
<proteinExistence type="predicted"/>
<feature type="compositionally biased region" description="Low complexity" evidence="1">
    <location>
        <begin position="46"/>
        <end position="55"/>
    </location>
</feature>
<gene>
    <name evidence="2" type="ORF">AVEN_52259_1</name>
</gene>